<sequence length="173" mass="19500">MAEDQSYLFPLQGSISEFSFKIPLGATKKNLLPIFDDILEDPKEDVVKVYLRIRPVDSIKRPSIIGWDAHQLTMEAPDDSATYKNEQHQQEISTQVCTVTKPGIIPRALHLLFASIKGRVNTENNFKLTNGSSLMVLDNSSARVELEYKQAILNKSFDTESVSRHFLQPLAPL</sequence>
<protein>
    <submittedName>
        <fullName evidence="1">Uncharacterized protein</fullName>
    </submittedName>
</protein>
<dbReference type="EMBL" id="OD009131">
    <property type="protein sequence ID" value="CAD7415373.1"/>
    <property type="molecule type" value="Genomic_DNA"/>
</dbReference>
<dbReference type="AlphaFoldDB" id="A0A7R9HB10"/>
<reference evidence="1" key="1">
    <citation type="submission" date="2020-11" db="EMBL/GenBank/DDBJ databases">
        <authorList>
            <person name="Tran Van P."/>
        </authorList>
    </citation>
    <scope>NUCLEOTIDE SEQUENCE</scope>
</reference>
<gene>
    <name evidence="1" type="ORF">TPSB3V08_LOCUS10285</name>
</gene>
<name>A0A7R9HB10_TIMPO</name>
<proteinExistence type="predicted"/>
<organism evidence="1">
    <name type="scientific">Timema poppense</name>
    <name type="common">Walking stick</name>
    <dbReference type="NCBI Taxonomy" id="170557"/>
    <lineage>
        <taxon>Eukaryota</taxon>
        <taxon>Metazoa</taxon>
        <taxon>Ecdysozoa</taxon>
        <taxon>Arthropoda</taxon>
        <taxon>Hexapoda</taxon>
        <taxon>Insecta</taxon>
        <taxon>Pterygota</taxon>
        <taxon>Neoptera</taxon>
        <taxon>Polyneoptera</taxon>
        <taxon>Phasmatodea</taxon>
        <taxon>Timematodea</taxon>
        <taxon>Timematoidea</taxon>
        <taxon>Timematidae</taxon>
        <taxon>Timema</taxon>
    </lineage>
</organism>
<accession>A0A7R9HB10</accession>
<evidence type="ECO:0000313" key="1">
    <source>
        <dbReference type="EMBL" id="CAD7415373.1"/>
    </source>
</evidence>